<keyword evidence="2" id="KW-0378">Hydrolase</keyword>
<dbReference type="Pfam" id="PF01841">
    <property type="entry name" value="Transglut_core"/>
    <property type="match status" value="1"/>
</dbReference>
<dbReference type="InterPro" id="IPR013589">
    <property type="entry name" value="Bac_transglu_N"/>
</dbReference>
<organism evidence="2 3">
    <name type="scientific">Halopseudomonas salegens</name>
    <dbReference type="NCBI Taxonomy" id="1434072"/>
    <lineage>
        <taxon>Bacteria</taxon>
        <taxon>Pseudomonadati</taxon>
        <taxon>Pseudomonadota</taxon>
        <taxon>Gammaproteobacteria</taxon>
        <taxon>Pseudomonadales</taxon>
        <taxon>Pseudomonadaceae</taxon>
        <taxon>Halopseudomonas</taxon>
    </lineage>
</organism>
<dbReference type="EMBL" id="LT629787">
    <property type="protein sequence ID" value="SDU05110.1"/>
    <property type="molecule type" value="Genomic_DNA"/>
</dbReference>
<dbReference type="PANTHER" id="PTHR33490">
    <property type="entry name" value="BLR5614 PROTEIN-RELATED"/>
    <property type="match status" value="1"/>
</dbReference>
<dbReference type="SUPFAM" id="SSF54001">
    <property type="entry name" value="Cysteine proteinases"/>
    <property type="match status" value="1"/>
</dbReference>
<keyword evidence="2" id="KW-0645">Protease</keyword>
<reference evidence="3" key="1">
    <citation type="submission" date="2016-10" db="EMBL/GenBank/DDBJ databases">
        <authorList>
            <person name="Varghese N."/>
            <person name="Submissions S."/>
        </authorList>
    </citation>
    <scope>NUCLEOTIDE SEQUENCE [LARGE SCALE GENOMIC DNA]</scope>
    <source>
        <strain evidence="3">CECT 8338</strain>
    </source>
</reference>
<dbReference type="AlphaFoldDB" id="A0A1H2FCL5"/>
<accession>A0A1H2FCL5</accession>
<dbReference type="InterPro" id="IPR038765">
    <property type="entry name" value="Papain-like_cys_pep_sf"/>
</dbReference>
<dbReference type="RefSeq" id="WP_092385559.1">
    <property type="nucleotide sequence ID" value="NZ_LT629787.1"/>
</dbReference>
<evidence type="ECO:0000313" key="2">
    <source>
        <dbReference type="EMBL" id="SDU05110.1"/>
    </source>
</evidence>
<name>A0A1H2FCL5_9GAMM</name>
<dbReference type="Gene3D" id="3.10.620.30">
    <property type="match status" value="1"/>
</dbReference>
<sequence length="304" mass="34098">MKYQLRHTTSYEYSGQVSLSHNEARMLPRELPWQWVGETRIHINPAPIRQRERTDFFGNRVVYFSLEQLHSNLQVTLTCSLETRPRPAQDIFSSIPWEDAVQALRQDLAYSNADTLEARLFALDSAFVQQHDRLANYARQSFTPGCNLVDAIASLNQQIFTDFTYDPDFTTVATPVEEVLANRRGVCQDFAHLAIGCMRSMGLAARYVSGYMETLPPPGQEKLLGADATHAWLSVYVPGWGWLEIDPTNGCLPDERYIILGWGRDYADVTPLKGVMTGGGEHELSVAVDVIPSPDRDGGLAFGQ</sequence>
<dbReference type="STRING" id="1434072.SAMN05216210_1458"/>
<keyword evidence="3" id="KW-1185">Reference proteome</keyword>
<dbReference type="OrthoDB" id="5438043at2"/>
<evidence type="ECO:0000313" key="3">
    <source>
        <dbReference type="Proteomes" id="UP000243924"/>
    </source>
</evidence>
<dbReference type="GO" id="GO:0006508">
    <property type="term" value="P:proteolysis"/>
    <property type="evidence" value="ECO:0007669"/>
    <property type="project" value="UniProtKB-KW"/>
</dbReference>
<proteinExistence type="predicted"/>
<evidence type="ECO:0000259" key="1">
    <source>
        <dbReference type="SMART" id="SM00460"/>
    </source>
</evidence>
<dbReference type="GO" id="GO:0008233">
    <property type="term" value="F:peptidase activity"/>
    <property type="evidence" value="ECO:0007669"/>
    <property type="project" value="UniProtKB-KW"/>
</dbReference>
<protein>
    <submittedName>
        <fullName evidence="2">Transglutaminase-like enzyme, putative cysteine protease</fullName>
    </submittedName>
</protein>
<dbReference type="SMART" id="SM00460">
    <property type="entry name" value="TGc"/>
    <property type="match status" value="1"/>
</dbReference>
<dbReference type="PANTHER" id="PTHR33490:SF7">
    <property type="entry name" value="BLR2979 PROTEIN"/>
    <property type="match status" value="1"/>
</dbReference>
<dbReference type="InterPro" id="IPR002931">
    <property type="entry name" value="Transglutaminase-like"/>
</dbReference>
<dbReference type="Pfam" id="PF08379">
    <property type="entry name" value="Bact_transglu_N"/>
    <property type="match status" value="1"/>
</dbReference>
<feature type="domain" description="Transglutaminase-like" evidence="1">
    <location>
        <begin position="179"/>
        <end position="249"/>
    </location>
</feature>
<gene>
    <name evidence="2" type="ORF">SAMN05216210_1458</name>
</gene>
<dbReference type="Proteomes" id="UP000243924">
    <property type="component" value="Chromosome I"/>
</dbReference>